<dbReference type="Proteomes" id="UP000217790">
    <property type="component" value="Unassembled WGS sequence"/>
</dbReference>
<evidence type="ECO:0000313" key="2">
    <source>
        <dbReference type="Proteomes" id="UP000217790"/>
    </source>
</evidence>
<dbReference type="OrthoDB" id="3250324at2759"/>
<dbReference type="EMBL" id="KZ293682">
    <property type="protein sequence ID" value="PBK86817.1"/>
    <property type="molecule type" value="Genomic_DNA"/>
</dbReference>
<proteinExistence type="predicted"/>
<name>A0A2H3DCK4_ARMGA</name>
<sequence>MEALQMLKFGLKHDMSALNFTWKYDKEVQTAALKAMLDDKMAVPTKINEFVCSLDVFEELMSNSN</sequence>
<keyword evidence="2" id="KW-1185">Reference proteome</keyword>
<accession>A0A2H3DCK4</accession>
<protein>
    <submittedName>
        <fullName evidence="1">Uncharacterized protein</fullName>
    </submittedName>
</protein>
<gene>
    <name evidence="1" type="ORF">ARMGADRAFT_480716</name>
</gene>
<evidence type="ECO:0000313" key="1">
    <source>
        <dbReference type="EMBL" id="PBK86817.1"/>
    </source>
</evidence>
<organism evidence="1 2">
    <name type="scientific">Armillaria gallica</name>
    <name type="common">Bulbous honey fungus</name>
    <name type="synonym">Armillaria bulbosa</name>
    <dbReference type="NCBI Taxonomy" id="47427"/>
    <lineage>
        <taxon>Eukaryota</taxon>
        <taxon>Fungi</taxon>
        <taxon>Dikarya</taxon>
        <taxon>Basidiomycota</taxon>
        <taxon>Agaricomycotina</taxon>
        <taxon>Agaricomycetes</taxon>
        <taxon>Agaricomycetidae</taxon>
        <taxon>Agaricales</taxon>
        <taxon>Marasmiineae</taxon>
        <taxon>Physalacriaceae</taxon>
        <taxon>Armillaria</taxon>
    </lineage>
</organism>
<dbReference type="AlphaFoldDB" id="A0A2H3DCK4"/>
<dbReference type="InParanoid" id="A0A2H3DCK4"/>
<reference evidence="2" key="1">
    <citation type="journal article" date="2017" name="Nat. Ecol. Evol.">
        <title>Genome expansion and lineage-specific genetic innovations in the forest pathogenic fungi Armillaria.</title>
        <authorList>
            <person name="Sipos G."/>
            <person name="Prasanna A.N."/>
            <person name="Walter M.C."/>
            <person name="O'Connor E."/>
            <person name="Balint B."/>
            <person name="Krizsan K."/>
            <person name="Kiss B."/>
            <person name="Hess J."/>
            <person name="Varga T."/>
            <person name="Slot J."/>
            <person name="Riley R."/>
            <person name="Boka B."/>
            <person name="Rigling D."/>
            <person name="Barry K."/>
            <person name="Lee J."/>
            <person name="Mihaltcheva S."/>
            <person name="LaButti K."/>
            <person name="Lipzen A."/>
            <person name="Waldron R."/>
            <person name="Moloney N.M."/>
            <person name="Sperisen C."/>
            <person name="Kredics L."/>
            <person name="Vagvoelgyi C."/>
            <person name="Patrignani A."/>
            <person name="Fitzpatrick D."/>
            <person name="Nagy I."/>
            <person name="Doyle S."/>
            <person name="Anderson J.B."/>
            <person name="Grigoriev I.V."/>
            <person name="Gueldener U."/>
            <person name="Muensterkoetter M."/>
            <person name="Nagy L.G."/>
        </authorList>
    </citation>
    <scope>NUCLEOTIDE SEQUENCE [LARGE SCALE GENOMIC DNA]</scope>
    <source>
        <strain evidence="2">Ar21-2</strain>
    </source>
</reference>